<dbReference type="AlphaFoldDB" id="A0A7W7BSY4"/>
<gene>
    <name evidence="1" type="ORF">BKA24_002944</name>
</gene>
<evidence type="ECO:0000313" key="1">
    <source>
        <dbReference type="EMBL" id="MBB4668235.1"/>
    </source>
</evidence>
<dbReference type="RefSeq" id="WP_184219926.1">
    <property type="nucleotide sequence ID" value="NZ_JACHMD010000001.1"/>
</dbReference>
<evidence type="ECO:0008006" key="3">
    <source>
        <dbReference type="Google" id="ProtNLM"/>
    </source>
</evidence>
<reference evidence="1 2" key="1">
    <citation type="submission" date="2020-08" db="EMBL/GenBank/DDBJ databases">
        <title>Sequencing the genomes of 1000 actinobacteria strains.</title>
        <authorList>
            <person name="Klenk H.-P."/>
        </authorList>
    </citation>
    <scope>NUCLEOTIDE SEQUENCE [LARGE SCALE GENOMIC DNA]</scope>
    <source>
        <strain evidence="1 2">DSM 24947</strain>
    </source>
</reference>
<comment type="caution">
    <text evidence="1">The sequence shown here is derived from an EMBL/GenBank/DDBJ whole genome shotgun (WGS) entry which is preliminary data.</text>
</comment>
<keyword evidence="2" id="KW-1185">Reference proteome</keyword>
<dbReference type="EMBL" id="JACHMD010000001">
    <property type="protein sequence ID" value="MBB4668235.1"/>
    <property type="molecule type" value="Genomic_DNA"/>
</dbReference>
<evidence type="ECO:0000313" key="2">
    <source>
        <dbReference type="Proteomes" id="UP000573729"/>
    </source>
</evidence>
<protein>
    <recommendedName>
        <fullName evidence="3">Methane oxygenase PmoA</fullName>
    </recommendedName>
</protein>
<sequence>MTSSPRLDLEVDETSASFRAGNLELGRYVIVPDSPQLESPKPYLDPLRTRAGHVVTLFRPWDHVWHKGLAWSLPVVGDENFWGGPTYLRGEGYRQLPNNGAQVHRAVSEATVVDGVARFGHTLDWTAQAGARLFTEDRTLTARLLGGDAWALTIEIGMTNDTDAAIALGSPTTRGRENAGYGGLFWRGPRSFTDGVLVTATGEGTGAEFRGRRSEWMGFAGRHDVIDATSLVVMVDGADNPNHPPQWFARSEEFAGLNPAPFFSDELEIPVGGTATFRYAIGIADAGSERAASLADELRAIL</sequence>
<dbReference type="Pfam" id="PF14100">
    <property type="entry name" value="DUF6807"/>
    <property type="match status" value="1"/>
</dbReference>
<accession>A0A7W7BSY4</accession>
<dbReference type="Proteomes" id="UP000573729">
    <property type="component" value="Unassembled WGS sequence"/>
</dbReference>
<dbReference type="InterPro" id="IPR029475">
    <property type="entry name" value="DUF6807"/>
</dbReference>
<proteinExistence type="predicted"/>
<name>A0A7W7BSY4_9MICO</name>
<organism evidence="1 2">
    <name type="scientific">Microbacterium marinum</name>
    <dbReference type="NCBI Taxonomy" id="421115"/>
    <lineage>
        <taxon>Bacteria</taxon>
        <taxon>Bacillati</taxon>
        <taxon>Actinomycetota</taxon>
        <taxon>Actinomycetes</taxon>
        <taxon>Micrococcales</taxon>
        <taxon>Microbacteriaceae</taxon>
        <taxon>Microbacterium</taxon>
    </lineage>
</organism>